<dbReference type="AlphaFoldDB" id="A0A2P6NAD8"/>
<dbReference type="InParanoid" id="A0A2P6NAD8"/>
<name>A0A2P6NAD8_9EUKA</name>
<evidence type="ECO:0000313" key="1">
    <source>
        <dbReference type="EMBL" id="PRP80903.1"/>
    </source>
</evidence>
<comment type="caution">
    <text evidence="1">The sequence shown here is derived from an EMBL/GenBank/DDBJ whole genome shotgun (WGS) entry which is preliminary data.</text>
</comment>
<dbReference type="EMBL" id="MDYQ01000135">
    <property type="protein sequence ID" value="PRP80903.1"/>
    <property type="molecule type" value="Genomic_DNA"/>
</dbReference>
<organism evidence="1 2">
    <name type="scientific">Planoprotostelium fungivorum</name>
    <dbReference type="NCBI Taxonomy" id="1890364"/>
    <lineage>
        <taxon>Eukaryota</taxon>
        <taxon>Amoebozoa</taxon>
        <taxon>Evosea</taxon>
        <taxon>Variosea</taxon>
        <taxon>Cavosteliida</taxon>
        <taxon>Cavosteliaceae</taxon>
        <taxon>Planoprotostelium</taxon>
    </lineage>
</organism>
<gene>
    <name evidence="1" type="ORF">PROFUN_11344</name>
</gene>
<accession>A0A2P6NAD8</accession>
<proteinExistence type="predicted"/>
<dbReference type="OrthoDB" id="372395at2759"/>
<protein>
    <submittedName>
        <fullName evidence="1">Uncharacterized protein</fullName>
    </submittedName>
</protein>
<sequence>MFAFCKAVRVGISGCFTIWSGCCQETTFSHFDLSIVGFTILSKINNGFVEKNCITFPPLQKDVPSSCCPPSSPTPESPAFASSPTFSASAAERFEPIDNLSGWKVNFLSTIFHQIASKAGLAKRHSFRAKFGARDAPLYVAFSPEAPPGLSAKLMTGVFTQ</sequence>
<dbReference type="PROSITE" id="PS51257">
    <property type="entry name" value="PROKAR_LIPOPROTEIN"/>
    <property type="match status" value="1"/>
</dbReference>
<dbReference type="Proteomes" id="UP000241769">
    <property type="component" value="Unassembled WGS sequence"/>
</dbReference>
<evidence type="ECO:0000313" key="2">
    <source>
        <dbReference type="Proteomes" id="UP000241769"/>
    </source>
</evidence>
<keyword evidence="2" id="KW-1185">Reference proteome</keyword>
<reference evidence="1 2" key="1">
    <citation type="journal article" date="2018" name="Genome Biol. Evol.">
        <title>Multiple Roots of Fruiting Body Formation in Amoebozoa.</title>
        <authorList>
            <person name="Hillmann F."/>
            <person name="Forbes G."/>
            <person name="Novohradska S."/>
            <person name="Ferling I."/>
            <person name="Riege K."/>
            <person name="Groth M."/>
            <person name="Westermann M."/>
            <person name="Marz M."/>
            <person name="Spaller T."/>
            <person name="Winckler T."/>
            <person name="Schaap P."/>
            <person name="Glockner G."/>
        </authorList>
    </citation>
    <scope>NUCLEOTIDE SEQUENCE [LARGE SCALE GENOMIC DNA]</scope>
    <source>
        <strain evidence="1 2">Jena</strain>
    </source>
</reference>